<gene>
    <name evidence="3" type="ORF">UU35_C0017G0019</name>
</gene>
<comment type="caution">
    <text evidence="3">The sequence shown here is derived from an EMBL/GenBank/DDBJ whole genome shotgun (WGS) entry which is preliminary data.</text>
</comment>
<evidence type="ECO:0000313" key="3">
    <source>
        <dbReference type="EMBL" id="KKR86223.1"/>
    </source>
</evidence>
<evidence type="ECO:0000256" key="1">
    <source>
        <dbReference type="SAM" id="Phobius"/>
    </source>
</evidence>
<dbReference type="Pfam" id="PF14257">
    <property type="entry name" value="DUF4349"/>
    <property type="match status" value="1"/>
</dbReference>
<evidence type="ECO:0000313" key="4">
    <source>
        <dbReference type="Proteomes" id="UP000034616"/>
    </source>
</evidence>
<feature type="domain" description="DUF4349" evidence="2">
    <location>
        <begin position="89"/>
        <end position="300"/>
    </location>
</feature>
<sequence length="313" mass="34031">MKKQTLWTIGGGVLLLILASTTISLLLSQSSSTKNSIATTSFQTRIPIGEMMASDTDIAPEESLQKSIMPILPPEPSITAGETAAEVDQRIIKNGYLTLVVKDVPYAVSQITDLADMDHGFVQNSSISENKDGTHKGKISIRIPVKEFDRTMDTITSYALAVSNQSSTGQDVTEQFTDLQAQLHNAEAQEQVYLEILKKAETIQDVLMVQQQLGSIRGTIESLQGRIKYLENVTAYSTISVSLSEEASVQLPTKGFRPLSIFKEAIQTLIALFQSAAAGTIWLLVIGGGILLPLGLMVWALVRLARGRTAHKK</sequence>
<accession>A0A0G0UB85</accession>
<protein>
    <recommendedName>
        <fullName evidence="2">DUF4349 domain-containing protein</fullName>
    </recommendedName>
</protein>
<proteinExistence type="predicted"/>
<dbReference type="AlphaFoldDB" id="A0A0G0UB85"/>
<organism evidence="3 4">
    <name type="scientific">Candidatus Uhrbacteria bacterium GW2011_GWC2_41_11</name>
    <dbReference type="NCBI Taxonomy" id="1618985"/>
    <lineage>
        <taxon>Bacteria</taxon>
        <taxon>Candidatus Uhriibacteriota</taxon>
    </lineage>
</organism>
<dbReference type="InterPro" id="IPR025645">
    <property type="entry name" value="DUF4349"/>
</dbReference>
<keyword evidence="1" id="KW-0472">Membrane</keyword>
<evidence type="ECO:0000259" key="2">
    <source>
        <dbReference type="Pfam" id="PF14257"/>
    </source>
</evidence>
<keyword evidence="1" id="KW-0812">Transmembrane</keyword>
<dbReference type="Proteomes" id="UP000034616">
    <property type="component" value="Unassembled WGS sequence"/>
</dbReference>
<name>A0A0G0UB85_9BACT</name>
<feature type="transmembrane region" description="Helical" evidence="1">
    <location>
        <begin position="281"/>
        <end position="302"/>
    </location>
</feature>
<reference evidence="3 4" key="1">
    <citation type="journal article" date="2015" name="Nature">
        <title>rRNA introns, odd ribosomes, and small enigmatic genomes across a large radiation of phyla.</title>
        <authorList>
            <person name="Brown C.T."/>
            <person name="Hug L.A."/>
            <person name="Thomas B.C."/>
            <person name="Sharon I."/>
            <person name="Castelle C.J."/>
            <person name="Singh A."/>
            <person name="Wilkins M.J."/>
            <person name="Williams K.H."/>
            <person name="Banfield J.F."/>
        </authorList>
    </citation>
    <scope>NUCLEOTIDE SEQUENCE [LARGE SCALE GENOMIC DNA]</scope>
</reference>
<dbReference type="EMBL" id="LCAH01000017">
    <property type="protein sequence ID" value="KKR86223.1"/>
    <property type="molecule type" value="Genomic_DNA"/>
</dbReference>
<keyword evidence="1" id="KW-1133">Transmembrane helix</keyword>